<keyword evidence="1" id="KW-1133">Transmembrane helix</keyword>
<reference evidence="3" key="1">
    <citation type="submission" date="2022-11" db="UniProtKB">
        <authorList>
            <consortium name="WormBaseParasite"/>
        </authorList>
    </citation>
    <scope>IDENTIFICATION</scope>
</reference>
<name>A0A915JNW9_ROMCU</name>
<dbReference type="WBParaSite" id="nRc.2.0.1.t27793-RA">
    <property type="protein sequence ID" value="nRc.2.0.1.t27793-RA"/>
    <property type="gene ID" value="nRc.2.0.1.g27793"/>
</dbReference>
<dbReference type="Proteomes" id="UP000887565">
    <property type="component" value="Unplaced"/>
</dbReference>
<keyword evidence="1" id="KW-0812">Transmembrane</keyword>
<sequence length="127" mass="14118">MARSIRNLYWAFYGYLPPESMDIVVGHSGPSKSETYHNIISIAGELLVGIYYICIIIVMLNLMVSMMTGTAAKIMIRKLCEITKVMAKQTLKLAEGKGIEEKDIDEVTNEFGGDKKSWAGPITPTKK</sequence>
<dbReference type="AlphaFoldDB" id="A0A915JNW9"/>
<feature type="transmembrane region" description="Helical" evidence="1">
    <location>
        <begin position="50"/>
        <end position="76"/>
    </location>
</feature>
<evidence type="ECO:0000256" key="1">
    <source>
        <dbReference type="SAM" id="Phobius"/>
    </source>
</evidence>
<keyword evidence="2" id="KW-1185">Reference proteome</keyword>
<organism evidence="2 3">
    <name type="scientific">Romanomermis culicivorax</name>
    <name type="common">Nematode worm</name>
    <dbReference type="NCBI Taxonomy" id="13658"/>
    <lineage>
        <taxon>Eukaryota</taxon>
        <taxon>Metazoa</taxon>
        <taxon>Ecdysozoa</taxon>
        <taxon>Nematoda</taxon>
        <taxon>Enoplea</taxon>
        <taxon>Dorylaimia</taxon>
        <taxon>Mermithida</taxon>
        <taxon>Mermithoidea</taxon>
        <taxon>Mermithidae</taxon>
        <taxon>Romanomermis</taxon>
    </lineage>
</organism>
<keyword evidence="1" id="KW-0472">Membrane</keyword>
<protein>
    <submittedName>
        <fullName evidence="3">Ion transport domain-containing protein</fullName>
    </submittedName>
</protein>
<accession>A0A915JNW9</accession>
<proteinExistence type="predicted"/>
<evidence type="ECO:0000313" key="3">
    <source>
        <dbReference type="WBParaSite" id="nRc.2.0.1.t27793-RA"/>
    </source>
</evidence>
<evidence type="ECO:0000313" key="2">
    <source>
        <dbReference type="Proteomes" id="UP000887565"/>
    </source>
</evidence>